<name>A0ABT9JLY6_9PAST</name>
<reference evidence="2 3" key="1">
    <citation type="journal article" date="2023" name="Front. Microbiol.">
        <title>Phylogeography and host specificity of Pasteurellaceae pathogenic to sea-farmed fish in the north-east Atlantic.</title>
        <authorList>
            <person name="Gulla S."/>
            <person name="Colquhoun D.J."/>
            <person name="Olsen A.B."/>
            <person name="Spilsberg B."/>
            <person name="Lagesen K."/>
            <person name="Aakesson C.P."/>
            <person name="Strom S."/>
            <person name="Manji F."/>
            <person name="Birkbeck T.H."/>
            <person name="Nilsen H.K."/>
        </authorList>
    </citation>
    <scope>NUCLEOTIDE SEQUENCE [LARGE SCALE GENOMIC DNA]</scope>
    <source>
        <strain evidence="2 3">VIO11850</strain>
    </source>
</reference>
<proteinExistence type="predicted"/>
<evidence type="ECO:0000259" key="1">
    <source>
        <dbReference type="Pfam" id="PF08765"/>
    </source>
</evidence>
<dbReference type="Gene3D" id="1.10.10.60">
    <property type="entry name" value="Homeodomain-like"/>
    <property type="match status" value="1"/>
</dbReference>
<evidence type="ECO:0000313" key="3">
    <source>
        <dbReference type="Proteomes" id="UP001224812"/>
    </source>
</evidence>
<evidence type="ECO:0000313" key="2">
    <source>
        <dbReference type="EMBL" id="MDP8085826.1"/>
    </source>
</evidence>
<gene>
    <name evidence="2" type="ORF">QJT92_07830</name>
</gene>
<dbReference type="Pfam" id="PF08765">
    <property type="entry name" value="Mor"/>
    <property type="match status" value="1"/>
</dbReference>
<dbReference type="InterPro" id="IPR009057">
    <property type="entry name" value="Homeodomain-like_sf"/>
</dbReference>
<feature type="domain" description="Mor transcription activator" evidence="1">
    <location>
        <begin position="44"/>
        <end position="103"/>
    </location>
</feature>
<comment type="caution">
    <text evidence="2">The sequence shown here is derived from an EMBL/GenBank/DDBJ whole genome shotgun (WGS) entry which is preliminary data.</text>
</comment>
<dbReference type="GeneID" id="83544251"/>
<protein>
    <submittedName>
        <fullName evidence="2">Mor transcription activator family protein</fullName>
    </submittedName>
</protein>
<dbReference type="PANTHER" id="PTHR37812:SF1">
    <property type="entry name" value="MU-LIKE PROPHAGE FLUMU PROTEIN C"/>
    <property type="match status" value="1"/>
</dbReference>
<dbReference type="InterPro" id="IPR014875">
    <property type="entry name" value="Mor_transcription_activator"/>
</dbReference>
<dbReference type="EMBL" id="JASAVS010000017">
    <property type="protein sequence ID" value="MDP8085826.1"/>
    <property type="molecule type" value="Genomic_DNA"/>
</dbReference>
<dbReference type="InterPro" id="IPR052411">
    <property type="entry name" value="c-mor_Regulatory_Protein"/>
</dbReference>
<dbReference type="PANTHER" id="PTHR37812">
    <property type="entry name" value="MU-LIKE PROPHAGE FLUMU PROTEIN C"/>
    <property type="match status" value="1"/>
</dbReference>
<accession>A0ABT9JLY6</accession>
<sequence length="107" mass="12617">MIKVDCVVSNNKFQKSFIKKAVICFDKAFEEGSTKEEVKNIFLEKFSFYFEGKDFYIPKSYARNIKNNARNRLIRKEFNGTNHQELAFKYGVSHQWIYKIVKGTNNG</sequence>
<dbReference type="SUPFAM" id="SSF46689">
    <property type="entry name" value="Homeodomain-like"/>
    <property type="match status" value="1"/>
</dbReference>
<dbReference type="Proteomes" id="UP001224812">
    <property type="component" value="Unassembled WGS sequence"/>
</dbReference>
<keyword evidence="3" id="KW-1185">Reference proteome</keyword>
<organism evidence="2 3">
    <name type="scientific">Phocoenobacter skyensis</name>
    <dbReference type="NCBI Taxonomy" id="97481"/>
    <lineage>
        <taxon>Bacteria</taxon>
        <taxon>Pseudomonadati</taxon>
        <taxon>Pseudomonadota</taxon>
        <taxon>Gammaproteobacteria</taxon>
        <taxon>Pasteurellales</taxon>
        <taxon>Pasteurellaceae</taxon>
        <taxon>Phocoenobacter</taxon>
    </lineage>
</organism>
<dbReference type="RefSeq" id="WP_090922241.1">
    <property type="nucleotide sequence ID" value="NZ_CP016180.1"/>
</dbReference>